<reference evidence="5 6" key="1">
    <citation type="submission" date="2016-06" db="EMBL/GenBank/DDBJ databases">
        <title>Complete genome sequence of a saline-alkali tolerant type strain Dietzia timorensis ID05-A0528T.</title>
        <authorList>
            <person name="Wu X."/>
        </authorList>
    </citation>
    <scope>NUCLEOTIDE SEQUENCE [LARGE SCALE GENOMIC DNA]</scope>
    <source>
        <strain evidence="5 6">ID05-A0528</strain>
    </source>
</reference>
<proteinExistence type="inferred from homology"/>
<dbReference type="FunFam" id="3.30.420.150:FF:000006">
    <property type="entry name" value="Ppx/GppA family phosphatase"/>
    <property type="match status" value="1"/>
</dbReference>
<dbReference type="GO" id="GO:0016462">
    <property type="term" value="F:pyrophosphatase activity"/>
    <property type="evidence" value="ECO:0007669"/>
    <property type="project" value="TreeGrafter"/>
</dbReference>
<feature type="compositionally biased region" description="Polar residues" evidence="3">
    <location>
        <begin position="1"/>
        <end position="12"/>
    </location>
</feature>
<evidence type="ECO:0000313" key="6">
    <source>
        <dbReference type="Proteomes" id="UP000186104"/>
    </source>
</evidence>
<dbReference type="InterPro" id="IPR043129">
    <property type="entry name" value="ATPase_NBD"/>
</dbReference>
<evidence type="ECO:0000256" key="2">
    <source>
        <dbReference type="ARBA" id="ARBA00022801"/>
    </source>
</evidence>
<comment type="similarity">
    <text evidence="1">Belongs to the GppA/Ppx family.</text>
</comment>
<keyword evidence="6" id="KW-1185">Reference proteome</keyword>
<name>A0A173LP54_9ACTN</name>
<dbReference type="Pfam" id="PF02541">
    <property type="entry name" value="Ppx-GppA"/>
    <property type="match status" value="1"/>
</dbReference>
<evidence type="ECO:0000313" key="5">
    <source>
        <dbReference type="EMBL" id="ANI93444.1"/>
    </source>
</evidence>
<dbReference type="Gene3D" id="3.30.420.150">
    <property type="entry name" value="Exopolyphosphatase. Domain 2"/>
    <property type="match status" value="1"/>
</dbReference>
<dbReference type="AlphaFoldDB" id="A0A173LP54"/>
<organism evidence="5 6">
    <name type="scientific">Dietzia timorensis</name>
    <dbReference type="NCBI Taxonomy" id="499555"/>
    <lineage>
        <taxon>Bacteria</taxon>
        <taxon>Bacillati</taxon>
        <taxon>Actinomycetota</taxon>
        <taxon>Actinomycetes</taxon>
        <taxon>Mycobacteriales</taxon>
        <taxon>Dietziaceae</taxon>
        <taxon>Dietzia</taxon>
    </lineage>
</organism>
<protein>
    <recommendedName>
        <fullName evidence="4">Ppx/GppA phosphatase N-terminal domain-containing protein</fullName>
    </recommendedName>
</protein>
<evidence type="ECO:0000256" key="1">
    <source>
        <dbReference type="ARBA" id="ARBA00007125"/>
    </source>
</evidence>
<dbReference type="PANTHER" id="PTHR30005:SF0">
    <property type="entry name" value="RETROGRADE REGULATION PROTEIN 2"/>
    <property type="match status" value="1"/>
</dbReference>
<dbReference type="EMBL" id="CP015961">
    <property type="protein sequence ID" value="ANI93444.1"/>
    <property type="molecule type" value="Genomic_DNA"/>
</dbReference>
<dbReference type="InterPro" id="IPR050273">
    <property type="entry name" value="GppA/Ppx_hydrolase"/>
</dbReference>
<feature type="domain" description="Ppx/GppA phosphatase N-terminal" evidence="4">
    <location>
        <begin position="83"/>
        <end position="373"/>
    </location>
</feature>
<accession>A0A173LP54</accession>
<dbReference type="STRING" id="499555.BJL86_2684"/>
<keyword evidence="2" id="KW-0378">Hydrolase</keyword>
<evidence type="ECO:0000259" key="4">
    <source>
        <dbReference type="Pfam" id="PF02541"/>
    </source>
</evidence>
<dbReference type="InterPro" id="IPR003695">
    <property type="entry name" value="Ppx_GppA_N"/>
</dbReference>
<evidence type="ECO:0000256" key="3">
    <source>
        <dbReference type="SAM" id="MobiDB-lite"/>
    </source>
</evidence>
<sequence length="381" mass="40629">MSAEMTWSSSPGWSKVNHSRGKSSATSGSGSRAVPDREYKVSDGRLDAPLVLLLTPCNGSPLYGVGVRLGVLDVGSNTVHMVVVDAHAGGHPTPMSDSKTAVRLIQYLDKHDRISKEGIKKLSDAVKEASEIAQATHCEEVMAFATSAVRDAKNSDDVLDAVEDSTGVRLEVLSGVDEARMTFLAARRWYGWSAGSIVNLDIGGGSLELTSGPDENPDKAFSLPLGAGRLTHDWFNSDPPERKRINALRDFIDAELEAPAKEIRSLGEPDLACATSKTFRMLARLTGAAPASAGPRAERVLTAAGLRQVIAFISRMTASDRAELEGISSDRSYQVVAGALVAEASMRALGLESVKICPWALREGLILQRLDHHAGRDGKGS</sequence>
<dbReference type="CDD" id="cd24056">
    <property type="entry name" value="ASKHA_NBD_MtPPX1-like"/>
    <property type="match status" value="1"/>
</dbReference>
<dbReference type="Proteomes" id="UP000186104">
    <property type="component" value="Chromosome"/>
</dbReference>
<feature type="region of interest" description="Disordered" evidence="3">
    <location>
        <begin position="1"/>
        <end position="38"/>
    </location>
</feature>
<dbReference type="SUPFAM" id="SSF53067">
    <property type="entry name" value="Actin-like ATPase domain"/>
    <property type="match status" value="2"/>
</dbReference>
<gene>
    <name evidence="5" type="ORF">BJL86_2684</name>
</gene>
<dbReference type="KEGG" id="dtm:BJL86_2684"/>
<dbReference type="Gene3D" id="3.30.420.40">
    <property type="match status" value="1"/>
</dbReference>
<dbReference type="PANTHER" id="PTHR30005">
    <property type="entry name" value="EXOPOLYPHOSPHATASE"/>
    <property type="match status" value="1"/>
</dbReference>